<comment type="caution">
    <text evidence="2">The sequence shown here is derived from an EMBL/GenBank/DDBJ whole genome shotgun (WGS) entry which is preliminary data.</text>
</comment>
<reference evidence="2 3" key="1">
    <citation type="submission" date="2014-12" db="EMBL/GenBank/DDBJ databases">
        <title>Reclassification of Actinobacillus muris as Muribacter muris.</title>
        <authorList>
            <person name="Christensen H."/>
            <person name="Nicklas W."/>
            <person name="Bisgaard M."/>
        </authorList>
    </citation>
    <scope>NUCLEOTIDE SEQUENCE [LARGE SCALE GENOMIC DNA]</scope>
    <source>
        <strain evidence="2 3">Ackerman80-443D</strain>
    </source>
</reference>
<dbReference type="PATRIC" id="fig|67855.3.peg.2186"/>
<evidence type="ECO:0000256" key="1">
    <source>
        <dbReference type="SAM" id="Coils"/>
    </source>
</evidence>
<dbReference type="RefSeq" id="WP_047977702.1">
    <property type="nucleotide sequence ID" value="NZ_JWIZ01000077.1"/>
</dbReference>
<dbReference type="Proteomes" id="UP000036270">
    <property type="component" value="Unassembled WGS sequence"/>
</dbReference>
<proteinExistence type="predicted"/>
<dbReference type="STRING" id="67855.RO21_10320"/>
<sequence>MPNQRQRKISQRRRLYFAEQRLNRLERRQEMAQLDTEQTYDLLAQLEAKINRLIEQHRALAAEQKQANTRSVWRSILQILKTKGEP</sequence>
<keyword evidence="3" id="KW-1185">Reference proteome</keyword>
<feature type="coiled-coil region" evidence="1">
    <location>
        <begin position="8"/>
        <end position="70"/>
    </location>
</feature>
<evidence type="ECO:0000313" key="2">
    <source>
        <dbReference type="EMBL" id="KMK50682.1"/>
    </source>
</evidence>
<dbReference type="EMBL" id="JWIZ01000077">
    <property type="protein sequence ID" value="KMK50682.1"/>
    <property type="molecule type" value="Genomic_DNA"/>
</dbReference>
<protein>
    <submittedName>
        <fullName evidence="2">Uncharacterized protein</fullName>
    </submittedName>
</protein>
<gene>
    <name evidence="2" type="ORF">RO21_10320</name>
</gene>
<evidence type="ECO:0000313" key="3">
    <source>
        <dbReference type="Proteomes" id="UP000036270"/>
    </source>
</evidence>
<accession>A0A0J5S1D9</accession>
<dbReference type="AlphaFoldDB" id="A0A0J5S1D9"/>
<organism evidence="2 3">
    <name type="scientific">Muribacter muris</name>
    <dbReference type="NCBI Taxonomy" id="67855"/>
    <lineage>
        <taxon>Bacteria</taxon>
        <taxon>Pseudomonadati</taxon>
        <taxon>Pseudomonadota</taxon>
        <taxon>Gammaproteobacteria</taxon>
        <taxon>Pasteurellales</taxon>
        <taxon>Pasteurellaceae</taxon>
        <taxon>Muribacter</taxon>
    </lineage>
</organism>
<keyword evidence="1" id="KW-0175">Coiled coil</keyword>
<name>A0A0J5S1D9_9PAST</name>